<reference evidence="1" key="1">
    <citation type="submission" date="2023-06" db="EMBL/GenBank/DDBJ databases">
        <title>Genomic of Agaribacillus aureum.</title>
        <authorList>
            <person name="Wang G."/>
        </authorList>
    </citation>
    <scope>NUCLEOTIDE SEQUENCE</scope>
    <source>
        <strain evidence="1">BMA12</strain>
    </source>
</reference>
<evidence type="ECO:0000313" key="2">
    <source>
        <dbReference type="Proteomes" id="UP001172083"/>
    </source>
</evidence>
<dbReference type="PANTHER" id="PTHR11669:SF8">
    <property type="entry name" value="DNA POLYMERASE III SUBUNIT DELTA"/>
    <property type="match status" value="1"/>
</dbReference>
<comment type="caution">
    <text evidence="1">The sequence shown here is derived from an EMBL/GenBank/DDBJ whole genome shotgun (WGS) entry which is preliminary data.</text>
</comment>
<dbReference type="SUPFAM" id="SSF52540">
    <property type="entry name" value="P-loop containing nucleoside triphosphate hydrolases"/>
    <property type="match status" value="1"/>
</dbReference>
<dbReference type="Proteomes" id="UP001172083">
    <property type="component" value="Unassembled WGS sequence"/>
</dbReference>
<accession>A0ABT8L3U9</accession>
<dbReference type="PANTHER" id="PTHR11669">
    <property type="entry name" value="REPLICATION FACTOR C / DNA POLYMERASE III GAMMA-TAU SUBUNIT"/>
    <property type="match status" value="1"/>
</dbReference>
<dbReference type="InterPro" id="IPR027417">
    <property type="entry name" value="P-loop_NTPase"/>
</dbReference>
<sequence>MLFAEIKGLEEVKKKLIDAVNSNHVAHAQLFLGKDGSPNLPMALAYATYLNCTDKQPTDACGKCASCVKMNKYIHPDFHFAFPVSSTKSVASKDAHSTNFLKDWRKFLLENPYGSAVDWSVFFGGENKQLNISKEESRHIIRGLSLKAFEATYKIMLIWLPEYMHVSSANAILKILEEPPAKTLFLLVSNDSEKLLTTILSRTQILKIRTFSDAELKAILINDYQLEDKKAGQIAHLSEGNLNKARHLVTEVEDDNQLMFRDWMRLCFTNDYSKMVEWADLFQKMSKEAQKGLIQYGLQMMRETLVLGLQNDSIMRLQGEELTFVQNFEKVMNLGKTEKITAKLNESYFHLERNANPRIMFLDLSLVIAKILRS</sequence>
<organism evidence="1 2">
    <name type="scientific">Agaribacillus aureus</name>
    <dbReference type="NCBI Taxonomy" id="3051825"/>
    <lineage>
        <taxon>Bacteria</taxon>
        <taxon>Pseudomonadati</taxon>
        <taxon>Bacteroidota</taxon>
        <taxon>Cytophagia</taxon>
        <taxon>Cytophagales</taxon>
        <taxon>Splendidivirgaceae</taxon>
        <taxon>Agaribacillus</taxon>
    </lineage>
</organism>
<dbReference type="InterPro" id="IPR050238">
    <property type="entry name" value="DNA_Rep/Repair_Clamp_Loader"/>
</dbReference>
<protein>
    <submittedName>
        <fullName evidence="1">DNA polymerase III subunit delta</fullName>
    </submittedName>
</protein>
<dbReference type="RefSeq" id="WP_346757717.1">
    <property type="nucleotide sequence ID" value="NZ_JAUJEB010000001.1"/>
</dbReference>
<keyword evidence="2" id="KW-1185">Reference proteome</keyword>
<dbReference type="Gene3D" id="3.40.50.300">
    <property type="entry name" value="P-loop containing nucleotide triphosphate hydrolases"/>
    <property type="match status" value="1"/>
</dbReference>
<name>A0ABT8L3U9_9BACT</name>
<dbReference type="EMBL" id="JAUJEB010000001">
    <property type="protein sequence ID" value="MDN5212400.1"/>
    <property type="molecule type" value="Genomic_DNA"/>
</dbReference>
<dbReference type="Pfam" id="PF13177">
    <property type="entry name" value="DNA_pol3_delta2"/>
    <property type="match status" value="1"/>
</dbReference>
<proteinExistence type="predicted"/>
<gene>
    <name evidence="1" type="ORF">QQ020_10100</name>
</gene>
<evidence type="ECO:0000313" key="1">
    <source>
        <dbReference type="EMBL" id="MDN5212400.1"/>
    </source>
</evidence>